<evidence type="ECO:0000313" key="2">
    <source>
        <dbReference type="EMBL" id="KAK7800083.1"/>
    </source>
</evidence>
<sequence>MDPTPEKACQAVAPPCETLKTTPTGAGSGRWKGKHQFYPPLLQESEEEVVLTPIETDERGRRSQNRSKRLENEGDNLKDRFCRLTELTFLDFVVGMGAGMYQGPATQLPNNGRLFTEKCVPLPLSRRRAR</sequence>
<name>A0AAW0HBN9_MYOGA</name>
<protein>
    <submittedName>
        <fullName evidence="2">Uncharacterized protein</fullName>
    </submittedName>
</protein>
<comment type="caution">
    <text evidence="2">The sequence shown here is derived from an EMBL/GenBank/DDBJ whole genome shotgun (WGS) entry which is preliminary data.</text>
</comment>
<accession>A0AAW0HBN9</accession>
<dbReference type="AlphaFoldDB" id="A0AAW0HBN9"/>
<dbReference type="Proteomes" id="UP001488838">
    <property type="component" value="Unassembled WGS sequence"/>
</dbReference>
<proteinExistence type="predicted"/>
<evidence type="ECO:0000256" key="1">
    <source>
        <dbReference type="SAM" id="MobiDB-lite"/>
    </source>
</evidence>
<organism evidence="2 3">
    <name type="scientific">Myodes glareolus</name>
    <name type="common">Bank vole</name>
    <name type="synonym">Clethrionomys glareolus</name>
    <dbReference type="NCBI Taxonomy" id="447135"/>
    <lineage>
        <taxon>Eukaryota</taxon>
        <taxon>Metazoa</taxon>
        <taxon>Chordata</taxon>
        <taxon>Craniata</taxon>
        <taxon>Vertebrata</taxon>
        <taxon>Euteleostomi</taxon>
        <taxon>Mammalia</taxon>
        <taxon>Eutheria</taxon>
        <taxon>Euarchontoglires</taxon>
        <taxon>Glires</taxon>
        <taxon>Rodentia</taxon>
        <taxon>Myomorpha</taxon>
        <taxon>Muroidea</taxon>
        <taxon>Cricetidae</taxon>
        <taxon>Arvicolinae</taxon>
        <taxon>Myodes</taxon>
    </lineage>
</organism>
<reference evidence="2 3" key="1">
    <citation type="journal article" date="2023" name="bioRxiv">
        <title>Conserved and derived expression patterns and positive selection on dental genes reveal complex evolutionary context of ever-growing rodent molars.</title>
        <authorList>
            <person name="Calamari Z.T."/>
            <person name="Song A."/>
            <person name="Cohen E."/>
            <person name="Akter M."/>
            <person name="Roy R.D."/>
            <person name="Hallikas O."/>
            <person name="Christensen M.M."/>
            <person name="Li P."/>
            <person name="Marangoni P."/>
            <person name="Jernvall J."/>
            <person name="Klein O.D."/>
        </authorList>
    </citation>
    <scope>NUCLEOTIDE SEQUENCE [LARGE SCALE GENOMIC DNA]</scope>
    <source>
        <strain evidence="2">V071</strain>
    </source>
</reference>
<evidence type="ECO:0000313" key="3">
    <source>
        <dbReference type="Proteomes" id="UP001488838"/>
    </source>
</evidence>
<dbReference type="EMBL" id="JBBHLL010000574">
    <property type="protein sequence ID" value="KAK7800083.1"/>
    <property type="molecule type" value="Genomic_DNA"/>
</dbReference>
<keyword evidence="3" id="KW-1185">Reference proteome</keyword>
<gene>
    <name evidence="2" type="ORF">U0070_011248</name>
</gene>
<feature type="region of interest" description="Disordered" evidence="1">
    <location>
        <begin position="18"/>
        <end position="75"/>
    </location>
</feature>